<accession>A0A9W8ZIW9</accession>
<dbReference type="EMBL" id="JAPEVA010000010">
    <property type="protein sequence ID" value="KAJ4409910.1"/>
    <property type="molecule type" value="Genomic_DNA"/>
</dbReference>
<dbReference type="AlphaFoldDB" id="A0A9W8ZIW9"/>
<evidence type="ECO:0000313" key="2">
    <source>
        <dbReference type="EMBL" id="KAJ4409910.1"/>
    </source>
</evidence>
<protein>
    <recommendedName>
        <fullName evidence="4">C3H1-type domain-containing protein</fullName>
    </recommendedName>
</protein>
<reference evidence="2" key="1">
    <citation type="submission" date="2022-10" db="EMBL/GenBank/DDBJ databases">
        <title>Tapping the CABI collections for fungal endophytes: first genome assemblies for Collariella, Neodidymelliopsis, Ascochyta clinopodiicola, Didymella pomorum, Didymosphaeria variabile, Neocosmospora piperis and Neocucurbitaria cava.</title>
        <authorList>
            <person name="Hill R."/>
        </authorList>
    </citation>
    <scope>NUCLEOTIDE SEQUENCE</scope>
    <source>
        <strain evidence="2">IMI 355091</strain>
    </source>
</reference>
<keyword evidence="3" id="KW-1185">Reference proteome</keyword>
<feature type="region of interest" description="Disordered" evidence="1">
    <location>
        <begin position="42"/>
        <end position="104"/>
    </location>
</feature>
<feature type="compositionally biased region" description="Acidic residues" evidence="1">
    <location>
        <begin position="64"/>
        <end position="74"/>
    </location>
</feature>
<evidence type="ECO:0000256" key="1">
    <source>
        <dbReference type="SAM" id="MobiDB-lite"/>
    </source>
</evidence>
<dbReference type="OrthoDB" id="3795903at2759"/>
<dbReference type="Proteomes" id="UP001140510">
    <property type="component" value="Unassembled WGS sequence"/>
</dbReference>
<gene>
    <name evidence="2" type="ORF">N0V91_002386</name>
</gene>
<feature type="compositionally biased region" description="Low complexity" evidence="1">
    <location>
        <begin position="75"/>
        <end position="104"/>
    </location>
</feature>
<evidence type="ECO:0008006" key="4">
    <source>
        <dbReference type="Google" id="ProtNLM"/>
    </source>
</evidence>
<name>A0A9W8ZIW9_9PLEO</name>
<comment type="caution">
    <text evidence="2">The sequence shown here is derived from an EMBL/GenBank/DDBJ whole genome shotgun (WGS) entry which is preliminary data.</text>
</comment>
<evidence type="ECO:0000313" key="3">
    <source>
        <dbReference type="Proteomes" id="UP001140510"/>
    </source>
</evidence>
<proteinExistence type="predicted"/>
<organism evidence="2 3">
    <name type="scientific">Didymella pomorum</name>
    <dbReference type="NCBI Taxonomy" id="749634"/>
    <lineage>
        <taxon>Eukaryota</taxon>
        <taxon>Fungi</taxon>
        <taxon>Dikarya</taxon>
        <taxon>Ascomycota</taxon>
        <taxon>Pezizomycotina</taxon>
        <taxon>Dothideomycetes</taxon>
        <taxon>Pleosporomycetidae</taxon>
        <taxon>Pleosporales</taxon>
        <taxon>Pleosporineae</taxon>
        <taxon>Didymellaceae</taxon>
        <taxon>Didymella</taxon>
    </lineage>
</organism>
<sequence>MPEMNRFSISLHRDEAEDLIDYGDSDAEDETAETTAIVAMEEVDIFADDSAQAETPGPLSQPDDTNDNFEEPTEEPTGTPKEDAGGTAAQSTAPPTSTTLATTTKTTEAATVIKNLSEFLTNADFRAALGLVKPGSELDLSFWADGLDFALSVKLIGAAAVKACRFGAGCHNKICIFDHRTAVIVGKKPQKLCSKVNTPAGCPKSNACWFSQEASGVACTDGDLRATCVKGAYCAYKHSDDEVLASVEPVE</sequence>